<feature type="domain" description="No apical meristem-associated C-terminal" evidence="2">
    <location>
        <begin position="208"/>
        <end position="356"/>
    </location>
</feature>
<feature type="compositionally biased region" description="Low complexity" evidence="1">
    <location>
        <begin position="160"/>
        <end position="170"/>
    </location>
</feature>
<feature type="region of interest" description="Disordered" evidence="1">
    <location>
        <begin position="1"/>
        <end position="23"/>
    </location>
</feature>
<evidence type="ECO:0000256" key="1">
    <source>
        <dbReference type="SAM" id="MobiDB-lite"/>
    </source>
</evidence>
<feature type="compositionally biased region" description="Basic and acidic residues" evidence="1">
    <location>
        <begin position="281"/>
        <end position="290"/>
    </location>
</feature>
<comment type="caution">
    <text evidence="3">The sequence shown here is derived from an EMBL/GenBank/DDBJ whole genome shotgun (WGS) entry which is preliminary data.</text>
</comment>
<reference evidence="3 4" key="1">
    <citation type="submission" date="2017-11" db="EMBL/GenBank/DDBJ databases">
        <title>De novo assembly and phasing of dikaryotic genomes from two isolates of Puccinia coronata f. sp. avenae, the causal agent of oat crown rust.</title>
        <authorList>
            <person name="Miller M.E."/>
            <person name="Zhang Y."/>
            <person name="Omidvar V."/>
            <person name="Sperschneider J."/>
            <person name="Schwessinger B."/>
            <person name="Raley C."/>
            <person name="Palmer J.M."/>
            <person name="Garnica D."/>
            <person name="Upadhyaya N."/>
            <person name="Rathjen J."/>
            <person name="Taylor J.M."/>
            <person name="Park R.F."/>
            <person name="Dodds P.N."/>
            <person name="Hirsch C.D."/>
            <person name="Kianian S.F."/>
            <person name="Figueroa M."/>
        </authorList>
    </citation>
    <scope>NUCLEOTIDE SEQUENCE [LARGE SCALE GENOMIC DNA]</scope>
    <source>
        <strain evidence="3">12SD80</strain>
    </source>
</reference>
<protein>
    <recommendedName>
        <fullName evidence="2">No apical meristem-associated C-terminal domain-containing protein</fullName>
    </recommendedName>
</protein>
<feature type="compositionally biased region" description="Basic and acidic residues" evidence="1">
    <location>
        <begin position="264"/>
        <end position="273"/>
    </location>
</feature>
<evidence type="ECO:0000313" key="4">
    <source>
        <dbReference type="Proteomes" id="UP000235392"/>
    </source>
</evidence>
<accession>A0A2N5VBI6</accession>
<dbReference type="InterPro" id="IPR029466">
    <property type="entry name" value="NAM-associated_C"/>
</dbReference>
<feature type="compositionally biased region" description="Low complexity" evidence="1">
    <location>
        <begin position="177"/>
        <end position="188"/>
    </location>
</feature>
<dbReference type="AlphaFoldDB" id="A0A2N5VBI6"/>
<feature type="region of interest" description="Disordered" evidence="1">
    <location>
        <begin position="154"/>
        <end position="303"/>
    </location>
</feature>
<organism evidence="3 4">
    <name type="scientific">Puccinia coronata f. sp. avenae</name>
    <dbReference type="NCBI Taxonomy" id="200324"/>
    <lineage>
        <taxon>Eukaryota</taxon>
        <taxon>Fungi</taxon>
        <taxon>Dikarya</taxon>
        <taxon>Basidiomycota</taxon>
        <taxon>Pucciniomycotina</taxon>
        <taxon>Pucciniomycetes</taxon>
        <taxon>Pucciniales</taxon>
        <taxon>Pucciniaceae</taxon>
        <taxon>Puccinia</taxon>
    </lineage>
</organism>
<dbReference type="EMBL" id="PGCI01000032">
    <property type="protein sequence ID" value="PLW47331.1"/>
    <property type="molecule type" value="Genomic_DNA"/>
</dbReference>
<evidence type="ECO:0000259" key="2">
    <source>
        <dbReference type="Pfam" id="PF14303"/>
    </source>
</evidence>
<dbReference type="Pfam" id="PF14303">
    <property type="entry name" value="NAM-associated"/>
    <property type="match status" value="1"/>
</dbReference>
<feature type="compositionally biased region" description="Basic and acidic residues" evidence="1">
    <location>
        <begin position="189"/>
        <end position="206"/>
    </location>
</feature>
<gene>
    <name evidence="3" type="ORF">PCASD_02598</name>
</gene>
<evidence type="ECO:0000313" key="3">
    <source>
        <dbReference type="EMBL" id="PLW47331.1"/>
    </source>
</evidence>
<sequence>MTRSRGNSQPKPTHTTPPESVSKCIKPRKELPYLTAAEYQRLALGWLDGIKLSLMLQPLNDCKNGKQMEQEDLKRQWNRVYDASQKFTFVFIEVKQESTKSGDETPEKQLIEMAKEEYYRRYGWRFHHSYELAWSALYYNPKWRAKLGFEYKVQQSDPQTTKSTASTSTTYPASEMAPSRSSNSCSAPRSERKPDDDIPRKIEPADVKPSIAKRTPSTLIFPSEPRDTPAEPIQITSTQKSSTAPSKSKNPPVDIKPGSHKRSFHEVGDHEQATHISQGTDGKRGKEVDMQNRPGPTVSDAAPAECEDIDRLQLEVRHMELKMEYERLEMEIMEKDLSSCTDEYEKDFYRCKKRKILARLKD</sequence>
<dbReference type="Proteomes" id="UP000235392">
    <property type="component" value="Unassembled WGS sequence"/>
</dbReference>
<feature type="compositionally biased region" description="Polar residues" evidence="1">
    <location>
        <begin position="234"/>
        <end position="249"/>
    </location>
</feature>
<name>A0A2N5VBI6_9BASI</name>
<proteinExistence type="predicted"/>
<feature type="compositionally biased region" description="Polar residues" evidence="1">
    <location>
        <begin position="1"/>
        <end position="19"/>
    </location>
</feature>